<keyword evidence="6" id="KW-0902">Two-component regulatory system</keyword>
<evidence type="ECO:0000256" key="4">
    <source>
        <dbReference type="ARBA" id="ARBA00022679"/>
    </source>
</evidence>
<dbReference type="InterPro" id="IPR036890">
    <property type="entry name" value="HATPase_C_sf"/>
</dbReference>
<dbReference type="Pfam" id="PF01590">
    <property type="entry name" value="GAF"/>
    <property type="match status" value="1"/>
</dbReference>
<dbReference type="CDD" id="cd00082">
    <property type="entry name" value="HisKA"/>
    <property type="match status" value="1"/>
</dbReference>
<dbReference type="EMBL" id="VFIA01000098">
    <property type="protein sequence ID" value="MBC3795245.1"/>
    <property type="molecule type" value="Genomic_DNA"/>
</dbReference>
<sequence length="428" mass="47137">MPYSAQIGEVDRIRALASYNILDTLPEEEYDAITQLAALICQMPISLISLIDEHRQWFKSAHGLTVRQTPREYALCAHAIQTPDEIMEVHDARTDERFIGNPLITGDPNVVFYAGTPLVDANGYALGTLCVIDHKPSQLTAQQKQLLKALGRQVVVQLELHRSQALLQGANEQLLMLNQELQVRGQFEQRLQHRLVQEKELSEQKTRFVAMVSHEFRTPLTSIQLSVDLVRLHLTDPPQPITKHLAVIEEQVGKFTDLLSDVLILGQIDAGKLLFNPLPCDAGVFVEELIGTFTAAQLGGRTILTSVEGMIQLVPLDKKLLSYALINLVSNALKYSAGDPVVHLSYEPDGITFAVTDTGIGIPAADIPHLFTSFFRATNALTIAGTGLGLFIARQFVELHGGHIDVTSQHNQGSTFRIVLPTVPAQAD</sequence>
<dbReference type="RefSeq" id="WP_186742479.1">
    <property type="nucleotide sequence ID" value="NZ_VFIA01000098.1"/>
</dbReference>
<name>A0ABR6WFC0_9BACT</name>
<dbReference type="InterPro" id="IPR004358">
    <property type="entry name" value="Sig_transdc_His_kin-like_C"/>
</dbReference>
<dbReference type="InterPro" id="IPR003594">
    <property type="entry name" value="HATPase_dom"/>
</dbReference>
<evidence type="ECO:0000256" key="3">
    <source>
        <dbReference type="ARBA" id="ARBA00022553"/>
    </source>
</evidence>
<dbReference type="PROSITE" id="PS50109">
    <property type="entry name" value="HIS_KIN"/>
    <property type="match status" value="1"/>
</dbReference>
<dbReference type="InterPro" id="IPR050736">
    <property type="entry name" value="Sensor_HK_Regulatory"/>
</dbReference>
<dbReference type="InterPro" id="IPR003018">
    <property type="entry name" value="GAF"/>
</dbReference>
<dbReference type="PANTHER" id="PTHR43711">
    <property type="entry name" value="TWO-COMPONENT HISTIDINE KINASE"/>
    <property type="match status" value="1"/>
</dbReference>
<comment type="caution">
    <text evidence="8">The sequence shown here is derived from an EMBL/GenBank/DDBJ whole genome shotgun (WGS) entry which is preliminary data.</text>
</comment>
<evidence type="ECO:0000259" key="7">
    <source>
        <dbReference type="PROSITE" id="PS50109"/>
    </source>
</evidence>
<keyword evidence="3" id="KW-0597">Phosphoprotein</keyword>
<dbReference type="SUPFAM" id="SSF55781">
    <property type="entry name" value="GAF domain-like"/>
    <property type="match status" value="1"/>
</dbReference>
<dbReference type="SMART" id="SM00065">
    <property type="entry name" value="GAF"/>
    <property type="match status" value="1"/>
</dbReference>
<evidence type="ECO:0000313" key="9">
    <source>
        <dbReference type="Proteomes" id="UP000700732"/>
    </source>
</evidence>
<dbReference type="PANTHER" id="PTHR43711:SF26">
    <property type="entry name" value="SENSOR HISTIDINE KINASE RCSC"/>
    <property type="match status" value="1"/>
</dbReference>
<protein>
    <recommendedName>
        <fullName evidence="2">histidine kinase</fullName>
        <ecNumber evidence="2">2.7.13.3</ecNumber>
    </recommendedName>
</protein>
<evidence type="ECO:0000256" key="6">
    <source>
        <dbReference type="ARBA" id="ARBA00023012"/>
    </source>
</evidence>
<feature type="domain" description="Histidine kinase" evidence="7">
    <location>
        <begin position="211"/>
        <end position="424"/>
    </location>
</feature>
<accession>A0ABR6WFC0</accession>
<dbReference type="SMART" id="SM00387">
    <property type="entry name" value="HATPase_c"/>
    <property type="match status" value="1"/>
</dbReference>
<evidence type="ECO:0000256" key="1">
    <source>
        <dbReference type="ARBA" id="ARBA00000085"/>
    </source>
</evidence>
<organism evidence="8 9">
    <name type="scientific">Spirosoma utsteinense</name>
    <dbReference type="NCBI Taxonomy" id="2585773"/>
    <lineage>
        <taxon>Bacteria</taxon>
        <taxon>Pseudomonadati</taxon>
        <taxon>Bacteroidota</taxon>
        <taxon>Cytophagia</taxon>
        <taxon>Cytophagales</taxon>
        <taxon>Cytophagaceae</taxon>
        <taxon>Spirosoma</taxon>
    </lineage>
</organism>
<keyword evidence="4" id="KW-0808">Transferase</keyword>
<dbReference type="Pfam" id="PF00512">
    <property type="entry name" value="HisKA"/>
    <property type="match status" value="1"/>
</dbReference>
<dbReference type="InterPro" id="IPR003661">
    <property type="entry name" value="HisK_dim/P_dom"/>
</dbReference>
<dbReference type="Gene3D" id="3.30.565.10">
    <property type="entry name" value="Histidine kinase-like ATPase, C-terminal domain"/>
    <property type="match status" value="1"/>
</dbReference>
<gene>
    <name evidence="8" type="ORF">FH603_5780</name>
</gene>
<reference evidence="8 9" key="1">
    <citation type="submission" date="2019-06" db="EMBL/GenBank/DDBJ databases">
        <title>Spirosoma utsteinense sp. nov. isolated from Antarctic ice-free soils.</title>
        <authorList>
            <person name="Tahon G."/>
        </authorList>
    </citation>
    <scope>NUCLEOTIDE SEQUENCE [LARGE SCALE GENOMIC DNA]</scope>
    <source>
        <strain evidence="8 9">LMG 31447</strain>
    </source>
</reference>
<evidence type="ECO:0000256" key="5">
    <source>
        <dbReference type="ARBA" id="ARBA00022777"/>
    </source>
</evidence>
<dbReference type="CDD" id="cd00075">
    <property type="entry name" value="HATPase"/>
    <property type="match status" value="1"/>
</dbReference>
<dbReference type="InterPro" id="IPR036097">
    <property type="entry name" value="HisK_dim/P_sf"/>
</dbReference>
<dbReference type="Gene3D" id="3.30.450.40">
    <property type="match status" value="1"/>
</dbReference>
<comment type="catalytic activity">
    <reaction evidence="1">
        <text>ATP + protein L-histidine = ADP + protein N-phospho-L-histidine.</text>
        <dbReference type="EC" id="2.7.13.3"/>
    </reaction>
</comment>
<dbReference type="SUPFAM" id="SSF55874">
    <property type="entry name" value="ATPase domain of HSP90 chaperone/DNA topoisomerase II/histidine kinase"/>
    <property type="match status" value="1"/>
</dbReference>
<evidence type="ECO:0000256" key="2">
    <source>
        <dbReference type="ARBA" id="ARBA00012438"/>
    </source>
</evidence>
<keyword evidence="9" id="KW-1185">Reference proteome</keyword>
<dbReference type="SMART" id="SM00388">
    <property type="entry name" value="HisKA"/>
    <property type="match status" value="1"/>
</dbReference>
<evidence type="ECO:0000313" key="8">
    <source>
        <dbReference type="EMBL" id="MBC3795245.1"/>
    </source>
</evidence>
<dbReference type="InterPro" id="IPR005467">
    <property type="entry name" value="His_kinase_dom"/>
</dbReference>
<dbReference type="SUPFAM" id="SSF47384">
    <property type="entry name" value="Homodimeric domain of signal transducing histidine kinase"/>
    <property type="match status" value="1"/>
</dbReference>
<dbReference type="Proteomes" id="UP000700732">
    <property type="component" value="Unassembled WGS sequence"/>
</dbReference>
<dbReference type="Gene3D" id="1.10.287.130">
    <property type="match status" value="1"/>
</dbReference>
<keyword evidence="5 8" id="KW-0418">Kinase</keyword>
<proteinExistence type="predicted"/>
<dbReference type="Pfam" id="PF02518">
    <property type="entry name" value="HATPase_c"/>
    <property type="match status" value="1"/>
</dbReference>
<dbReference type="InterPro" id="IPR029016">
    <property type="entry name" value="GAF-like_dom_sf"/>
</dbReference>
<dbReference type="PRINTS" id="PR00344">
    <property type="entry name" value="BCTRLSENSOR"/>
</dbReference>
<dbReference type="EC" id="2.7.13.3" evidence="2"/>
<dbReference type="GO" id="GO:0016301">
    <property type="term" value="F:kinase activity"/>
    <property type="evidence" value="ECO:0007669"/>
    <property type="project" value="UniProtKB-KW"/>
</dbReference>